<keyword evidence="5" id="KW-0547">Nucleotide-binding</keyword>
<evidence type="ECO:0000256" key="6">
    <source>
        <dbReference type="ARBA" id="ARBA00023134"/>
    </source>
</evidence>
<dbReference type="FunFam" id="3.90.550.10:FF:000046">
    <property type="entry name" value="Mannose-1-phosphate guanylyltransferase (GDP)"/>
    <property type="match status" value="1"/>
</dbReference>
<dbReference type="NCBIfam" id="TIGR01479">
    <property type="entry name" value="GMP_PMI"/>
    <property type="match status" value="1"/>
</dbReference>
<comment type="catalytic activity">
    <reaction evidence="7">
        <text>alpha-D-mannose 1-phosphate + GTP + H(+) = GDP-alpha-D-mannose + diphosphate</text>
        <dbReference type="Rhea" id="RHEA:15229"/>
        <dbReference type="ChEBI" id="CHEBI:15378"/>
        <dbReference type="ChEBI" id="CHEBI:33019"/>
        <dbReference type="ChEBI" id="CHEBI:37565"/>
        <dbReference type="ChEBI" id="CHEBI:57527"/>
        <dbReference type="ChEBI" id="CHEBI:58409"/>
        <dbReference type="EC" id="2.7.7.13"/>
    </reaction>
</comment>
<dbReference type="Pfam" id="PF01050">
    <property type="entry name" value="MannoseP_isomer"/>
    <property type="match status" value="1"/>
</dbReference>
<protein>
    <recommendedName>
        <fullName evidence="2">mannose-1-phosphate guanylyltransferase</fullName>
        <ecNumber evidence="2">2.7.7.13</ecNumber>
    </recommendedName>
</protein>
<dbReference type="InterPro" id="IPR049577">
    <property type="entry name" value="GMPP_N"/>
</dbReference>
<feature type="domain" description="MannoseP isomerase/GMP-like beta-helix" evidence="11">
    <location>
        <begin position="294"/>
        <end position="347"/>
    </location>
</feature>
<dbReference type="SUPFAM" id="SSF53448">
    <property type="entry name" value="Nucleotide-diphospho-sugar transferases"/>
    <property type="match status" value="1"/>
</dbReference>
<dbReference type="Gene3D" id="3.90.550.10">
    <property type="entry name" value="Spore Coat Polysaccharide Biosynthesis Protein SpsA, Chain A"/>
    <property type="match status" value="1"/>
</dbReference>
<dbReference type="InterPro" id="IPR014710">
    <property type="entry name" value="RmlC-like_jellyroll"/>
</dbReference>
<dbReference type="Gene3D" id="2.60.120.10">
    <property type="entry name" value="Jelly Rolls"/>
    <property type="match status" value="1"/>
</dbReference>
<dbReference type="PANTHER" id="PTHR46390:SF1">
    <property type="entry name" value="MANNOSE-1-PHOSPHATE GUANYLYLTRANSFERASE"/>
    <property type="match status" value="1"/>
</dbReference>
<dbReference type="InterPro" id="IPR011051">
    <property type="entry name" value="RmlC_Cupin_sf"/>
</dbReference>
<dbReference type="InterPro" id="IPR054566">
    <property type="entry name" value="ManC/GMP-like_b-helix"/>
</dbReference>
<evidence type="ECO:0000256" key="3">
    <source>
        <dbReference type="ARBA" id="ARBA00022679"/>
    </source>
</evidence>
<dbReference type="Pfam" id="PF00483">
    <property type="entry name" value="NTP_transferase"/>
    <property type="match status" value="1"/>
</dbReference>
<organism evidence="12">
    <name type="scientific">Methyloraptor flagellatus</name>
    <dbReference type="NCBI Taxonomy" id="3162530"/>
    <lineage>
        <taxon>Bacteria</taxon>
        <taxon>Pseudomonadati</taxon>
        <taxon>Pseudomonadota</taxon>
        <taxon>Alphaproteobacteria</taxon>
        <taxon>Hyphomicrobiales</taxon>
        <taxon>Ancalomicrobiaceae</taxon>
        <taxon>Methyloraptor</taxon>
    </lineage>
</organism>
<dbReference type="GO" id="GO:0000271">
    <property type="term" value="P:polysaccharide biosynthetic process"/>
    <property type="evidence" value="ECO:0007669"/>
    <property type="project" value="InterPro"/>
</dbReference>
<dbReference type="EMBL" id="CP158568">
    <property type="protein sequence ID" value="XBY46991.1"/>
    <property type="molecule type" value="Genomic_DNA"/>
</dbReference>
<keyword evidence="6" id="KW-0342">GTP-binding</keyword>
<proteinExistence type="inferred from homology"/>
<dbReference type="InterPro" id="IPR001538">
    <property type="entry name" value="Man6P_isomerase-2_C"/>
</dbReference>
<dbReference type="InterPro" id="IPR051161">
    <property type="entry name" value="Mannose-6P_isomerase_type2"/>
</dbReference>
<accession>A0AAU7XG65</accession>
<evidence type="ECO:0000259" key="10">
    <source>
        <dbReference type="Pfam" id="PF01050"/>
    </source>
</evidence>
<gene>
    <name evidence="12" type="ORF">ABS361_22505</name>
</gene>
<dbReference type="GO" id="GO:0009298">
    <property type="term" value="P:GDP-mannose biosynthetic process"/>
    <property type="evidence" value="ECO:0007669"/>
    <property type="project" value="TreeGrafter"/>
</dbReference>
<dbReference type="InterPro" id="IPR005835">
    <property type="entry name" value="NTP_transferase_dom"/>
</dbReference>
<dbReference type="CDD" id="cd02213">
    <property type="entry name" value="cupin_PMI_typeII_C"/>
    <property type="match status" value="1"/>
</dbReference>
<evidence type="ECO:0000256" key="5">
    <source>
        <dbReference type="ARBA" id="ARBA00022741"/>
    </source>
</evidence>
<name>A0AAU7XG65_9HYPH</name>
<dbReference type="AlphaFoldDB" id="A0AAU7XG65"/>
<feature type="domain" description="Nucleotidyl transferase" evidence="9">
    <location>
        <begin position="5"/>
        <end position="286"/>
    </location>
</feature>
<evidence type="ECO:0000313" key="12">
    <source>
        <dbReference type="EMBL" id="XBY46991.1"/>
    </source>
</evidence>
<evidence type="ECO:0000259" key="11">
    <source>
        <dbReference type="Pfam" id="PF22640"/>
    </source>
</evidence>
<sequence>MTVVPVILCGGSGSRLWPASRESYPKQFLSFSGEKTLFQETVERVVGPDFDARPIVVTGSDYRFLVAEQLRALGIEADIVLEPGRRDSAAAIAAAAAIALRRDPKALVIVLAADHAMPDRDGFIAHVRRGRAAAEAGRIVTFGIRPSQPATGYGYIKPGAELTATPGANAIEAFVEKPDAATAERYVTEGYLWNSGNFLFAASVFLDELARLEPTIAAPVVEAVEKAAHDLDFLRLDPETFMMAKSMSVDYAVMEKTKLAAVVPSDFAWSDVGAWSAVWDLADKDEAGNAADGDAVFMKSSGCYVQSHGLLTAVVGLDDVVVVTSRDAVLVAARDKAEDVKKLVVELTARKRPEATEHLRVYRPWGAYERIAIGTRYQVKRITVNPGSKLSLQSHFHRAEHWVVVSGTARVTVDDMVKTLTENQSVYIPLGAVHRMENPGRIPLELIEVQSGSYTGEDDIVRYEDIYNRS</sequence>
<dbReference type="EC" id="2.7.7.13" evidence="2"/>
<evidence type="ECO:0000256" key="2">
    <source>
        <dbReference type="ARBA" id="ARBA00012387"/>
    </source>
</evidence>
<dbReference type="GO" id="GO:0004475">
    <property type="term" value="F:mannose-1-phosphate guanylyltransferase (GTP) activity"/>
    <property type="evidence" value="ECO:0007669"/>
    <property type="project" value="UniProtKB-EC"/>
</dbReference>
<keyword evidence="4 12" id="KW-0548">Nucleotidyltransferase</keyword>
<keyword evidence="3 12" id="KW-0808">Transferase</keyword>
<dbReference type="InterPro" id="IPR006375">
    <property type="entry name" value="Man1P_GuaTrfase/Man6P_Isoase"/>
</dbReference>
<comment type="similarity">
    <text evidence="1 8">Belongs to the mannose-6-phosphate isomerase type 2 family.</text>
</comment>
<dbReference type="KEGG" id="mflg:ABS361_22505"/>
<feature type="domain" description="Mannose-6-phosphate isomerase type II C-terminal" evidence="10">
    <location>
        <begin position="352"/>
        <end position="465"/>
    </location>
</feature>
<evidence type="ECO:0000256" key="8">
    <source>
        <dbReference type="RuleBase" id="RU004190"/>
    </source>
</evidence>
<evidence type="ECO:0000259" key="9">
    <source>
        <dbReference type="Pfam" id="PF00483"/>
    </source>
</evidence>
<evidence type="ECO:0000256" key="1">
    <source>
        <dbReference type="ARBA" id="ARBA00006115"/>
    </source>
</evidence>
<evidence type="ECO:0000256" key="4">
    <source>
        <dbReference type="ARBA" id="ARBA00022695"/>
    </source>
</evidence>
<dbReference type="PANTHER" id="PTHR46390">
    <property type="entry name" value="MANNOSE-1-PHOSPHATE GUANYLYLTRANSFERASE"/>
    <property type="match status" value="1"/>
</dbReference>
<dbReference type="InterPro" id="IPR029044">
    <property type="entry name" value="Nucleotide-diphossugar_trans"/>
</dbReference>
<dbReference type="FunFam" id="2.60.120.10:FF:000032">
    <property type="entry name" value="Mannose-1-phosphate guanylyltransferase/mannose-6-phosphate isomerase"/>
    <property type="match status" value="1"/>
</dbReference>
<dbReference type="CDD" id="cd02509">
    <property type="entry name" value="GDP-M1P_Guanylyltransferase"/>
    <property type="match status" value="1"/>
</dbReference>
<keyword evidence="12" id="KW-0413">Isomerase</keyword>
<evidence type="ECO:0000256" key="7">
    <source>
        <dbReference type="ARBA" id="ARBA00047343"/>
    </source>
</evidence>
<dbReference type="Pfam" id="PF22640">
    <property type="entry name" value="ManC_GMP_beta-helix"/>
    <property type="match status" value="1"/>
</dbReference>
<dbReference type="GO" id="GO:0016853">
    <property type="term" value="F:isomerase activity"/>
    <property type="evidence" value="ECO:0007669"/>
    <property type="project" value="UniProtKB-KW"/>
</dbReference>
<dbReference type="GO" id="GO:0005525">
    <property type="term" value="F:GTP binding"/>
    <property type="evidence" value="ECO:0007669"/>
    <property type="project" value="UniProtKB-KW"/>
</dbReference>
<reference evidence="12" key="1">
    <citation type="submission" date="2024-06" db="EMBL/GenBank/DDBJ databases">
        <title>Methylostella associata gen. nov., sp. nov., a novel Ancalomicrobiaceae-affiliated facultatively methylotrophic bacteria that feed on methanotrophs of the genus Methylococcus.</title>
        <authorList>
            <person name="Saltykova V."/>
            <person name="Danilova O.V."/>
            <person name="Oshkin I.Y."/>
            <person name="Belova S.E."/>
            <person name="Pimenov N.V."/>
            <person name="Dedysh S.N."/>
        </authorList>
    </citation>
    <scope>NUCLEOTIDE SEQUENCE</scope>
    <source>
        <strain evidence="12">S20</strain>
    </source>
</reference>
<dbReference type="SUPFAM" id="SSF51182">
    <property type="entry name" value="RmlC-like cupins"/>
    <property type="match status" value="1"/>
</dbReference>